<dbReference type="InterPro" id="IPR038174">
    <property type="entry name" value="Strep_pil_link_sf"/>
</dbReference>
<sequence length="154" mass="16156">MKVQGIWKQSGVGRFAAMLLALVAVLGFSTPVFAEGVPTSNNNEVTITKTLQGATTALPTGQEFTFTFTPLFLNGEDGAATAEETPTIDAKTITIGTGNGNFIMKKVNGATTTLTKNLKFDVTQGLTFPHAGVYGWTVVETDGGVENVSYSKAS</sequence>
<organism evidence="2 3">
    <name type="scientific">Collinsella ureilytica</name>
    <dbReference type="NCBI Taxonomy" id="2869515"/>
    <lineage>
        <taxon>Bacteria</taxon>
        <taxon>Bacillati</taxon>
        <taxon>Actinomycetota</taxon>
        <taxon>Coriobacteriia</taxon>
        <taxon>Coriobacteriales</taxon>
        <taxon>Coriobacteriaceae</taxon>
        <taxon>Collinsella</taxon>
    </lineage>
</organism>
<accession>A0ABS7MJA5</accession>
<protein>
    <recommendedName>
        <fullName evidence="4">Streptococcal pilin isopeptide linker domain-containing protein</fullName>
    </recommendedName>
</protein>
<name>A0ABS7MJA5_9ACTN</name>
<keyword evidence="1" id="KW-0732">Signal</keyword>
<evidence type="ECO:0008006" key="4">
    <source>
        <dbReference type="Google" id="ProtNLM"/>
    </source>
</evidence>
<feature type="signal peptide" evidence="1">
    <location>
        <begin position="1"/>
        <end position="34"/>
    </location>
</feature>
<dbReference type="RefSeq" id="WP_222198833.1">
    <property type="nucleotide sequence ID" value="NZ_JAIMFO010000004.1"/>
</dbReference>
<comment type="caution">
    <text evidence="2">The sequence shown here is derived from an EMBL/GenBank/DDBJ whole genome shotgun (WGS) entry which is preliminary data.</text>
</comment>
<evidence type="ECO:0000313" key="3">
    <source>
        <dbReference type="Proteomes" id="UP000700908"/>
    </source>
</evidence>
<feature type="chain" id="PRO_5046661313" description="Streptococcal pilin isopeptide linker domain-containing protein" evidence="1">
    <location>
        <begin position="35"/>
        <end position="154"/>
    </location>
</feature>
<proteinExistence type="predicted"/>
<evidence type="ECO:0000256" key="1">
    <source>
        <dbReference type="SAM" id="SignalP"/>
    </source>
</evidence>
<dbReference type="Gene3D" id="2.60.40.3050">
    <property type="match status" value="1"/>
</dbReference>
<evidence type="ECO:0000313" key="2">
    <source>
        <dbReference type="EMBL" id="MBY4797108.1"/>
    </source>
</evidence>
<keyword evidence="3" id="KW-1185">Reference proteome</keyword>
<reference evidence="2 3" key="1">
    <citation type="submission" date="2021-08" db="EMBL/GenBank/DDBJ databases">
        <title>Collinsella faecalis sp. nov. isolated from swine faeces.</title>
        <authorList>
            <person name="Oh B.S."/>
            <person name="Lee J.H."/>
        </authorList>
    </citation>
    <scope>NUCLEOTIDE SEQUENCE [LARGE SCALE GENOMIC DNA]</scope>
    <source>
        <strain evidence="2 3">AGMB00827</strain>
    </source>
</reference>
<dbReference type="EMBL" id="JAIMFO010000004">
    <property type="protein sequence ID" value="MBY4797108.1"/>
    <property type="molecule type" value="Genomic_DNA"/>
</dbReference>
<dbReference type="Proteomes" id="UP000700908">
    <property type="component" value="Unassembled WGS sequence"/>
</dbReference>
<gene>
    <name evidence="2" type="ORF">K6V98_01850</name>
</gene>